<reference evidence="2 3" key="1">
    <citation type="submission" date="2016-10" db="EMBL/GenBank/DDBJ databases">
        <authorList>
            <person name="Varghese N."/>
            <person name="Submissions S."/>
        </authorList>
    </citation>
    <scope>NUCLEOTIDE SEQUENCE [LARGE SCALE GENOMIC DNA]</scope>
    <source>
        <strain evidence="2 3">DSM 18839</strain>
    </source>
</reference>
<dbReference type="EMBL" id="FNBW01000009">
    <property type="protein sequence ID" value="SDG05523.1"/>
    <property type="molecule type" value="Genomic_DNA"/>
</dbReference>
<dbReference type="AlphaFoldDB" id="A0A8G2F440"/>
<feature type="transmembrane region" description="Helical" evidence="1">
    <location>
        <begin position="86"/>
        <end position="110"/>
    </location>
</feature>
<dbReference type="Pfam" id="PF13430">
    <property type="entry name" value="DUF4112"/>
    <property type="match status" value="1"/>
</dbReference>
<keyword evidence="1" id="KW-0472">Membrane</keyword>
<evidence type="ECO:0000256" key="1">
    <source>
        <dbReference type="SAM" id="Phobius"/>
    </source>
</evidence>
<comment type="caution">
    <text evidence="2">The sequence shown here is derived from an EMBL/GenBank/DDBJ whole genome shotgun (WGS) entry which is preliminary data.</text>
</comment>
<evidence type="ECO:0000313" key="3">
    <source>
        <dbReference type="Proteomes" id="UP000198615"/>
    </source>
</evidence>
<dbReference type="Proteomes" id="UP000198615">
    <property type="component" value="Unassembled WGS sequence"/>
</dbReference>
<sequence length="134" mass="14581">MTTTEASEPFDRVGRTRPASGLNRELDRLDGLADLMDSRFRLPRTSIRFGLDALVGLIPGVGDGLVTLPAFYILARAHRLGAPTSLLVRMAANVGIDFLIGAIPLIGDLLDVGYRANRRNVALLREHFVKTGQV</sequence>
<dbReference type="PANTHER" id="PTHR35519:SF2">
    <property type="entry name" value="PH DOMAIN PROTEIN"/>
    <property type="match status" value="1"/>
</dbReference>
<keyword evidence="3" id="KW-1185">Reference proteome</keyword>
<proteinExistence type="predicted"/>
<dbReference type="OrthoDB" id="513552at2"/>
<feature type="transmembrane region" description="Helical" evidence="1">
    <location>
        <begin position="49"/>
        <end position="74"/>
    </location>
</feature>
<keyword evidence="1" id="KW-1133">Transmembrane helix</keyword>
<evidence type="ECO:0000313" key="2">
    <source>
        <dbReference type="EMBL" id="SDG05523.1"/>
    </source>
</evidence>
<evidence type="ECO:0008006" key="4">
    <source>
        <dbReference type="Google" id="ProtNLM"/>
    </source>
</evidence>
<dbReference type="InterPro" id="IPR025187">
    <property type="entry name" value="DUF4112"/>
</dbReference>
<dbReference type="PANTHER" id="PTHR35519">
    <property type="entry name" value="MEMBRANE PROTEINS"/>
    <property type="match status" value="1"/>
</dbReference>
<name>A0A8G2F440_9PROT</name>
<dbReference type="RefSeq" id="WP_093151774.1">
    <property type="nucleotide sequence ID" value="NZ_FNBW01000009.1"/>
</dbReference>
<protein>
    <recommendedName>
        <fullName evidence="4">DUF4112 domain-containing protein</fullName>
    </recommendedName>
</protein>
<gene>
    <name evidence="2" type="ORF">SAMN05660686_03237</name>
</gene>
<keyword evidence="1" id="KW-0812">Transmembrane</keyword>
<organism evidence="2 3">
    <name type="scientific">Thalassobaculum litoreum DSM 18839</name>
    <dbReference type="NCBI Taxonomy" id="1123362"/>
    <lineage>
        <taxon>Bacteria</taxon>
        <taxon>Pseudomonadati</taxon>
        <taxon>Pseudomonadota</taxon>
        <taxon>Alphaproteobacteria</taxon>
        <taxon>Rhodospirillales</taxon>
        <taxon>Thalassobaculaceae</taxon>
        <taxon>Thalassobaculum</taxon>
    </lineage>
</organism>
<accession>A0A8G2F440</accession>